<feature type="non-terminal residue" evidence="2">
    <location>
        <position position="176"/>
    </location>
</feature>
<accession>A0ABN7W950</accession>
<evidence type="ECO:0000313" key="3">
    <source>
        <dbReference type="Proteomes" id="UP000789901"/>
    </source>
</evidence>
<dbReference type="EMBL" id="CAJVQB010035537">
    <property type="protein sequence ID" value="CAG8822675.1"/>
    <property type="molecule type" value="Genomic_DNA"/>
</dbReference>
<sequence length="176" mass="20294">QPKLSISEIHKISVGIPIRPTEEEILMPVVVFFSPPTRQYLTRAGTVKELKLLKERIQSFENEAWHLSVKMALKYSVSQSQLQTTESNSNGDTEFQFRPIKRRKTLPFTRLLTNDESLQELEGMEELARKAATEKWAKCELESAQRKQVAAEKQAKHELESAQRKQRKVEAACKKK</sequence>
<organism evidence="2 3">
    <name type="scientific">Gigaspora margarita</name>
    <dbReference type="NCBI Taxonomy" id="4874"/>
    <lineage>
        <taxon>Eukaryota</taxon>
        <taxon>Fungi</taxon>
        <taxon>Fungi incertae sedis</taxon>
        <taxon>Mucoromycota</taxon>
        <taxon>Glomeromycotina</taxon>
        <taxon>Glomeromycetes</taxon>
        <taxon>Diversisporales</taxon>
        <taxon>Gigasporaceae</taxon>
        <taxon>Gigaspora</taxon>
    </lineage>
</organism>
<evidence type="ECO:0000313" key="2">
    <source>
        <dbReference type="EMBL" id="CAG8822675.1"/>
    </source>
</evidence>
<comment type="caution">
    <text evidence="2">The sequence shown here is derived from an EMBL/GenBank/DDBJ whole genome shotgun (WGS) entry which is preliminary data.</text>
</comment>
<gene>
    <name evidence="2" type="ORF">GMARGA_LOCUS28154</name>
</gene>
<protein>
    <submittedName>
        <fullName evidence="2">33423_t:CDS:1</fullName>
    </submittedName>
</protein>
<keyword evidence="3" id="KW-1185">Reference proteome</keyword>
<proteinExistence type="predicted"/>
<name>A0ABN7W950_GIGMA</name>
<feature type="non-terminal residue" evidence="2">
    <location>
        <position position="1"/>
    </location>
</feature>
<reference evidence="2 3" key="1">
    <citation type="submission" date="2021-06" db="EMBL/GenBank/DDBJ databases">
        <authorList>
            <person name="Kallberg Y."/>
            <person name="Tangrot J."/>
            <person name="Rosling A."/>
        </authorList>
    </citation>
    <scope>NUCLEOTIDE SEQUENCE [LARGE SCALE GENOMIC DNA]</scope>
    <source>
        <strain evidence="2 3">120-4 pot B 10/14</strain>
    </source>
</reference>
<evidence type="ECO:0000256" key="1">
    <source>
        <dbReference type="SAM" id="MobiDB-lite"/>
    </source>
</evidence>
<dbReference type="Proteomes" id="UP000789901">
    <property type="component" value="Unassembled WGS sequence"/>
</dbReference>
<feature type="region of interest" description="Disordered" evidence="1">
    <location>
        <begin position="151"/>
        <end position="176"/>
    </location>
</feature>